<proteinExistence type="predicted"/>
<comment type="caution">
    <text evidence="2">The sequence shown here is derived from an EMBL/GenBank/DDBJ whole genome shotgun (WGS) entry which is preliminary data.</text>
</comment>
<evidence type="ECO:0000256" key="1">
    <source>
        <dbReference type="SAM" id="MobiDB-lite"/>
    </source>
</evidence>
<organism evidence="2 3">
    <name type="scientific">Streptomyces sodiiphilus</name>
    <dbReference type="NCBI Taxonomy" id="226217"/>
    <lineage>
        <taxon>Bacteria</taxon>
        <taxon>Bacillati</taxon>
        <taxon>Actinomycetota</taxon>
        <taxon>Actinomycetes</taxon>
        <taxon>Kitasatosporales</taxon>
        <taxon>Streptomycetaceae</taxon>
        <taxon>Streptomyces</taxon>
    </lineage>
</organism>
<reference evidence="3" key="1">
    <citation type="journal article" date="2019" name="Int. J. Syst. Evol. Microbiol.">
        <title>The Global Catalogue of Microorganisms (GCM) 10K type strain sequencing project: providing services to taxonomists for standard genome sequencing and annotation.</title>
        <authorList>
            <consortium name="The Broad Institute Genomics Platform"/>
            <consortium name="The Broad Institute Genome Sequencing Center for Infectious Disease"/>
            <person name="Wu L."/>
            <person name="Ma J."/>
        </authorList>
    </citation>
    <scope>NUCLEOTIDE SEQUENCE [LARGE SCALE GENOMIC DNA]</scope>
    <source>
        <strain evidence="3">JCM 13581</strain>
    </source>
</reference>
<sequence length="54" mass="5851">MSRGRGRNLLGVGGTRSHLSRGQLRAGRNGAGAGSRPDPAARKRELLEKLRSRR</sequence>
<dbReference type="EMBL" id="BAAAMJ010000004">
    <property type="protein sequence ID" value="GAA1897907.1"/>
    <property type="molecule type" value="Genomic_DNA"/>
</dbReference>
<name>A0ABP5A152_9ACTN</name>
<accession>A0ABP5A152</accession>
<dbReference type="InterPro" id="IPR046210">
    <property type="entry name" value="DUF6243"/>
</dbReference>
<protein>
    <submittedName>
        <fullName evidence="2">Uncharacterized protein</fullName>
    </submittedName>
</protein>
<evidence type="ECO:0000313" key="3">
    <source>
        <dbReference type="Proteomes" id="UP001501303"/>
    </source>
</evidence>
<keyword evidence="3" id="KW-1185">Reference proteome</keyword>
<dbReference type="Proteomes" id="UP001501303">
    <property type="component" value="Unassembled WGS sequence"/>
</dbReference>
<gene>
    <name evidence="2" type="ORF">GCM10009716_04820</name>
</gene>
<dbReference type="RefSeq" id="WP_344258400.1">
    <property type="nucleotide sequence ID" value="NZ_BAAAMJ010000004.1"/>
</dbReference>
<dbReference type="Pfam" id="PF19756">
    <property type="entry name" value="DUF6243"/>
    <property type="match status" value="1"/>
</dbReference>
<feature type="region of interest" description="Disordered" evidence="1">
    <location>
        <begin position="1"/>
        <end position="54"/>
    </location>
</feature>
<evidence type="ECO:0000313" key="2">
    <source>
        <dbReference type="EMBL" id="GAA1897907.1"/>
    </source>
</evidence>
<feature type="compositionally biased region" description="Basic and acidic residues" evidence="1">
    <location>
        <begin position="39"/>
        <end position="54"/>
    </location>
</feature>